<gene>
    <name evidence="2" type="ORF">ACN38_g11782</name>
</gene>
<name>A0A0M8NY77_9EURO</name>
<organism evidence="2 3">
    <name type="scientific">Penicillium nordicum</name>
    <dbReference type="NCBI Taxonomy" id="229535"/>
    <lineage>
        <taxon>Eukaryota</taxon>
        <taxon>Fungi</taxon>
        <taxon>Dikarya</taxon>
        <taxon>Ascomycota</taxon>
        <taxon>Pezizomycotina</taxon>
        <taxon>Eurotiomycetes</taxon>
        <taxon>Eurotiomycetidae</taxon>
        <taxon>Eurotiales</taxon>
        <taxon>Aspergillaceae</taxon>
        <taxon>Penicillium</taxon>
    </lineage>
</organism>
<dbReference type="EMBL" id="LHQQ01000320">
    <property type="protein sequence ID" value="KOS37424.1"/>
    <property type="molecule type" value="Genomic_DNA"/>
</dbReference>
<proteinExistence type="predicted"/>
<evidence type="ECO:0000313" key="3">
    <source>
        <dbReference type="Proteomes" id="UP000037696"/>
    </source>
</evidence>
<feature type="non-terminal residue" evidence="2">
    <location>
        <position position="38"/>
    </location>
</feature>
<evidence type="ECO:0000256" key="1">
    <source>
        <dbReference type="SAM" id="SignalP"/>
    </source>
</evidence>
<evidence type="ECO:0000313" key="2">
    <source>
        <dbReference type="EMBL" id="KOS37424.1"/>
    </source>
</evidence>
<accession>A0A0M8NY77</accession>
<feature type="signal peptide" evidence="1">
    <location>
        <begin position="1"/>
        <end position="21"/>
    </location>
</feature>
<reference evidence="2 3" key="1">
    <citation type="submission" date="2015-08" db="EMBL/GenBank/DDBJ databases">
        <title>Genome sequencing of Penicillium nordicum.</title>
        <authorList>
            <person name="Nguyen H.D."/>
            <person name="Seifert K.A."/>
        </authorList>
    </citation>
    <scope>NUCLEOTIDE SEQUENCE [LARGE SCALE GENOMIC DNA]</scope>
    <source>
        <strain evidence="2 3">DAOMC 185683</strain>
    </source>
</reference>
<keyword evidence="1" id="KW-0732">Signal</keyword>
<keyword evidence="3" id="KW-1185">Reference proteome</keyword>
<comment type="caution">
    <text evidence="2">The sequence shown here is derived from an EMBL/GenBank/DDBJ whole genome shotgun (WGS) entry which is preliminary data.</text>
</comment>
<sequence>MYVICCRLSLLPLFAICYLFAIIEQCSDGFAGYINPCI</sequence>
<protein>
    <submittedName>
        <fullName evidence="2">Uncharacterized protein</fullName>
    </submittedName>
</protein>
<dbReference type="Proteomes" id="UP000037696">
    <property type="component" value="Unassembled WGS sequence"/>
</dbReference>
<dbReference type="AlphaFoldDB" id="A0A0M8NY77"/>
<feature type="chain" id="PRO_5005819312" evidence="1">
    <location>
        <begin position="22"/>
        <end position="38"/>
    </location>
</feature>